<dbReference type="PANTHER" id="PTHR24119">
    <property type="entry name" value="ACYL-COA-BINDING DOMAIN-CONTAINING PROTEIN 6"/>
    <property type="match status" value="1"/>
</dbReference>
<evidence type="ECO:0000256" key="3">
    <source>
        <dbReference type="ARBA" id="ARBA00023043"/>
    </source>
</evidence>
<dbReference type="OrthoDB" id="10254927at2759"/>
<feature type="repeat" description="ANK" evidence="5">
    <location>
        <begin position="168"/>
        <end position="200"/>
    </location>
</feature>
<dbReference type="PROSITE" id="PS51228">
    <property type="entry name" value="ACB_2"/>
    <property type="match status" value="1"/>
</dbReference>
<evidence type="ECO:0000256" key="5">
    <source>
        <dbReference type="PROSITE-ProRule" id="PRU00023"/>
    </source>
</evidence>
<dbReference type="InterPro" id="IPR036770">
    <property type="entry name" value="Ankyrin_rpt-contain_sf"/>
</dbReference>
<dbReference type="Pfam" id="PF12796">
    <property type="entry name" value="Ank_2"/>
    <property type="match status" value="1"/>
</dbReference>
<name>A0A9N9SIU0_PHACE</name>
<reference evidence="7" key="1">
    <citation type="submission" date="2022-01" db="EMBL/GenBank/DDBJ databases">
        <authorList>
            <person name="King R."/>
        </authorList>
    </citation>
    <scope>NUCLEOTIDE SEQUENCE</scope>
</reference>
<dbReference type="InterPro" id="IPR014352">
    <property type="entry name" value="FERM/acyl-CoA-bd_prot_sf"/>
</dbReference>
<dbReference type="SMART" id="SM00248">
    <property type="entry name" value="ANK"/>
    <property type="match status" value="2"/>
</dbReference>
<keyword evidence="2" id="KW-0677">Repeat</keyword>
<dbReference type="InterPro" id="IPR000582">
    <property type="entry name" value="Acyl-CoA-binding_protein"/>
</dbReference>
<dbReference type="Gene3D" id="1.25.40.20">
    <property type="entry name" value="Ankyrin repeat-containing domain"/>
    <property type="match status" value="1"/>
</dbReference>
<feature type="repeat" description="ANK" evidence="5">
    <location>
        <begin position="201"/>
        <end position="233"/>
    </location>
</feature>
<dbReference type="InterPro" id="IPR035984">
    <property type="entry name" value="Acyl-CoA-binding_sf"/>
</dbReference>
<sequence>MASSVDNFSDLQELGIDINEPYDKQTQEFFQAADHLQKLLPTVDNQTLLTLYGYYKQGTEGPCMTPKPSWYDMRAKSKWEAWKKLENMPQGDAKILYTETIKKIDPTFNKSSNENSIHQQGVRVSAMKTEEISTCDFTIVDHIKKGNFKEVQNYLKMNSASINNLDSEGLALVHWATDCGDLNILKMLINSGADINSVDEDGQTALHYAASCGHADLVQFLVENGAEFKSLDNEGNSALDVAADDGIRHLLLK</sequence>
<evidence type="ECO:0000256" key="2">
    <source>
        <dbReference type="ARBA" id="ARBA00022737"/>
    </source>
</evidence>
<dbReference type="SUPFAM" id="SSF48403">
    <property type="entry name" value="Ankyrin repeat"/>
    <property type="match status" value="1"/>
</dbReference>
<dbReference type="SUPFAM" id="SSF47027">
    <property type="entry name" value="Acyl-CoA binding protein"/>
    <property type="match status" value="1"/>
</dbReference>
<dbReference type="PROSITE" id="PS50088">
    <property type="entry name" value="ANK_REPEAT"/>
    <property type="match status" value="2"/>
</dbReference>
<dbReference type="Pfam" id="PF00887">
    <property type="entry name" value="ACBP"/>
    <property type="match status" value="1"/>
</dbReference>
<feature type="domain" description="ACB" evidence="6">
    <location>
        <begin position="25"/>
        <end position="110"/>
    </location>
</feature>
<dbReference type="AlphaFoldDB" id="A0A9N9SIU0"/>
<accession>A0A9N9SIU0</accession>
<evidence type="ECO:0000313" key="8">
    <source>
        <dbReference type="Proteomes" id="UP001153737"/>
    </source>
</evidence>
<keyword evidence="8" id="KW-1185">Reference proteome</keyword>
<dbReference type="PANTHER" id="PTHR24119:SF0">
    <property type="entry name" value="ACYL-COA-BINDING DOMAIN-CONTAINING PROTEIN 6"/>
    <property type="match status" value="1"/>
</dbReference>
<dbReference type="PRINTS" id="PR00689">
    <property type="entry name" value="ACOABINDINGP"/>
</dbReference>
<evidence type="ECO:0000259" key="6">
    <source>
        <dbReference type="PROSITE" id="PS51228"/>
    </source>
</evidence>
<proteinExistence type="predicted"/>
<dbReference type="InterPro" id="IPR002110">
    <property type="entry name" value="Ankyrin_rpt"/>
</dbReference>
<organism evidence="7 8">
    <name type="scientific">Phaedon cochleariae</name>
    <name type="common">Mustard beetle</name>
    <dbReference type="NCBI Taxonomy" id="80249"/>
    <lineage>
        <taxon>Eukaryota</taxon>
        <taxon>Metazoa</taxon>
        <taxon>Ecdysozoa</taxon>
        <taxon>Arthropoda</taxon>
        <taxon>Hexapoda</taxon>
        <taxon>Insecta</taxon>
        <taxon>Pterygota</taxon>
        <taxon>Neoptera</taxon>
        <taxon>Endopterygota</taxon>
        <taxon>Coleoptera</taxon>
        <taxon>Polyphaga</taxon>
        <taxon>Cucujiformia</taxon>
        <taxon>Chrysomeloidea</taxon>
        <taxon>Chrysomelidae</taxon>
        <taxon>Chrysomelinae</taxon>
        <taxon>Chrysomelini</taxon>
        <taxon>Phaedon</taxon>
    </lineage>
</organism>
<evidence type="ECO:0000256" key="4">
    <source>
        <dbReference type="ARBA" id="ARBA00023121"/>
    </source>
</evidence>
<gene>
    <name evidence="7" type="ORF">PHAECO_LOCUS9281</name>
</gene>
<protein>
    <recommendedName>
        <fullName evidence="1">Acyl-CoA-binding domain-containing protein 6</fullName>
    </recommendedName>
</protein>
<dbReference type="GO" id="GO:0000062">
    <property type="term" value="F:fatty-acyl-CoA binding"/>
    <property type="evidence" value="ECO:0007669"/>
    <property type="project" value="InterPro"/>
</dbReference>
<keyword evidence="4" id="KW-0446">Lipid-binding</keyword>
<keyword evidence="3 5" id="KW-0040">ANK repeat</keyword>
<evidence type="ECO:0000256" key="1">
    <source>
        <dbReference type="ARBA" id="ARBA00018419"/>
    </source>
</evidence>
<dbReference type="EMBL" id="OU896711">
    <property type="protein sequence ID" value="CAG9821836.1"/>
    <property type="molecule type" value="Genomic_DNA"/>
</dbReference>
<dbReference type="PROSITE" id="PS50297">
    <property type="entry name" value="ANK_REP_REGION"/>
    <property type="match status" value="2"/>
</dbReference>
<dbReference type="Proteomes" id="UP001153737">
    <property type="component" value="Chromosome 5"/>
</dbReference>
<reference evidence="7" key="2">
    <citation type="submission" date="2022-10" db="EMBL/GenBank/DDBJ databases">
        <authorList>
            <consortium name="ENA_rothamsted_submissions"/>
            <consortium name="culmorum"/>
            <person name="King R."/>
        </authorList>
    </citation>
    <scope>NUCLEOTIDE SEQUENCE</scope>
</reference>
<evidence type="ECO:0000313" key="7">
    <source>
        <dbReference type="EMBL" id="CAG9821836.1"/>
    </source>
</evidence>
<dbReference type="Gene3D" id="1.20.80.10">
    <property type="match status" value="1"/>
</dbReference>